<feature type="domain" description="ABC transmembrane type-1" evidence="10">
    <location>
        <begin position="386"/>
        <end position="573"/>
    </location>
</feature>
<feature type="transmembrane region" description="Helical" evidence="8">
    <location>
        <begin position="498"/>
        <end position="521"/>
    </location>
</feature>
<dbReference type="PANTHER" id="PTHR42929">
    <property type="entry name" value="INNER MEMBRANE ABC TRANSPORTER PERMEASE PROTEIN YDCU-RELATED-RELATED"/>
    <property type="match status" value="1"/>
</dbReference>
<protein>
    <submittedName>
        <fullName evidence="11">Binding-protein-dependent transport systems inner membrane component</fullName>
    </submittedName>
</protein>
<feature type="transmembrane region" description="Helical" evidence="8">
    <location>
        <begin position="227"/>
        <end position="251"/>
    </location>
</feature>
<dbReference type="GO" id="GO:0055085">
    <property type="term" value="P:transmembrane transport"/>
    <property type="evidence" value="ECO:0007669"/>
    <property type="project" value="InterPro"/>
</dbReference>
<comment type="subcellular location">
    <subcellularLocation>
        <location evidence="1 8">Cell membrane</location>
        <topology evidence="1 8">Multi-pass membrane protein</topology>
    </subcellularLocation>
</comment>
<dbReference type="STRING" id="469383.Cwoe_4944"/>
<dbReference type="CDD" id="cd06261">
    <property type="entry name" value="TM_PBP2"/>
    <property type="match status" value="2"/>
</dbReference>
<evidence type="ECO:0000256" key="9">
    <source>
        <dbReference type="SAM" id="MobiDB-lite"/>
    </source>
</evidence>
<evidence type="ECO:0000256" key="4">
    <source>
        <dbReference type="ARBA" id="ARBA00022475"/>
    </source>
</evidence>
<reference evidence="11 12" key="1">
    <citation type="journal article" date="2010" name="Stand. Genomic Sci.">
        <title>Complete genome sequence of Conexibacter woesei type strain (ID131577).</title>
        <authorList>
            <person name="Pukall R."/>
            <person name="Lapidus A."/>
            <person name="Glavina Del Rio T."/>
            <person name="Copeland A."/>
            <person name="Tice H."/>
            <person name="Cheng J.-F."/>
            <person name="Lucas S."/>
            <person name="Chen F."/>
            <person name="Nolan M."/>
            <person name="Bruce D."/>
            <person name="Goodwin L."/>
            <person name="Pitluck S."/>
            <person name="Mavromatis K."/>
            <person name="Ivanova N."/>
            <person name="Ovchinnikova G."/>
            <person name="Pati A."/>
            <person name="Chen A."/>
            <person name="Palaniappan K."/>
            <person name="Land M."/>
            <person name="Hauser L."/>
            <person name="Chang Y.-J."/>
            <person name="Jeffries C.D."/>
            <person name="Chain P."/>
            <person name="Meincke L."/>
            <person name="Sims D."/>
            <person name="Brettin T."/>
            <person name="Detter J.C."/>
            <person name="Rohde M."/>
            <person name="Goeker M."/>
            <person name="Bristow J."/>
            <person name="Eisen J.A."/>
            <person name="Markowitz V."/>
            <person name="Kyrpides N.C."/>
            <person name="Klenk H.-P."/>
            <person name="Hugenholtz P."/>
        </authorList>
    </citation>
    <scope>NUCLEOTIDE SEQUENCE [LARGE SCALE GENOMIC DNA]</scope>
    <source>
        <strain evidence="12">DSM 14684 / CIP 108061 / JCM 11494 / NBRC 100937 / ID131577</strain>
    </source>
</reference>
<feature type="transmembrane region" description="Helical" evidence="8">
    <location>
        <begin position="123"/>
        <end position="144"/>
    </location>
</feature>
<evidence type="ECO:0000256" key="8">
    <source>
        <dbReference type="RuleBase" id="RU363032"/>
    </source>
</evidence>
<dbReference type="KEGG" id="cwo:Cwoe_4944"/>
<gene>
    <name evidence="11" type="ordered locus">Cwoe_4944</name>
</gene>
<dbReference type="eggNOG" id="COG1176">
    <property type="taxonomic scope" value="Bacteria"/>
</dbReference>
<feature type="region of interest" description="Disordered" evidence="9">
    <location>
        <begin position="1"/>
        <end position="26"/>
    </location>
</feature>
<feature type="transmembrane region" description="Helical" evidence="8">
    <location>
        <begin position="551"/>
        <end position="575"/>
    </location>
</feature>
<sequence length="588" mass="60589">MGSVEAQPLSERGGGGRGGRTRRAGRALPRPRIGRGAAFLAPLTLLTLVAFDVPLALLLGQSVFDPSATTANYREVVETEAYTRILGSTLRVAAITTAICLLLGYPLALWLARMAPARRRIAIALLVLPFWVSILVRAYAWLVLLGNNGAVNRGLIELGIVGSPVQFLYDSAGVTLGTVSILLPFLVLPLYAGIARVDTRLLGAAASLGAGPATVLRRVLLPLTFPAALAGAVLVFVLTLGFFVTPAVLGGGKVPLLATLLDALVNDVGDWGLAAALSVLLLAATALAFALVARLAGRGALVGAMGGGATASETALHRAPVAPVTRGGRVALGTIGCVTFALLVAPVLVVVPMSFSSAATLEFPPPGFSLRWYDALFSDATWLDAARSSALLALAASAIALVLGAAAAYGLARRRGHGGGLLLAHFVAPVATPTIITAVALYVAGAKTGLLGSWGGLLAAHVVLVAPFVVIVLAPAFRTVDERLERAAWSLGASRLTALRRVVLPPLLPSLLSAWLFAFLVSFDELVVTYFVAGTHETLPKRMFNELAVEITPMVTAVSTLLVALTAAALALSLAAGRRAGGRSPPTD</sequence>
<feature type="transmembrane region" description="Helical" evidence="8">
    <location>
        <begin position="271"/>
        <end position="293"/>
    </location>
</feature>
<reference evidence="12" key="2">
    <citation type="submission" date="2010-01" db="EMBL/GenBank/DDBJ databases">
        <title>The complete genome of Conexibacter woesei DSM 14684.</title>
        <authorList>
            <consortium name="US DOE Joint Genome Institute (JGI-PGF)"/>
            <person name="Lucas S."/>
            <person name="Copeland A."/>
            <person name="Lapidus A."/>
            <person name="Glavina del Rio T."/>
            <person name="Dalin E."/>
            <person name="Tice H."/>
            <person name="Bruce D."/>
            <person name="Goodwin L."/>
            <person name="Pitluck S."/>
            <person name="Kyrpides N."/>
            <person name="Mavromatis K."/>
            <person name="Ivanova N."/>
            <person name="Mikhailova N."/>
            <person name="Chertkov O."/>
            <person name="Brettin T."/>
            <person name="Detter J.C."/>
            <person name="Han C."/>
            <person name="Larimer F."/>
            <person name="Land M."/>
            <person name="Hauser L."/>
            <person name="Markowitz V."/>
            <person name="Cheng J.-F."/>
            <person name="Hugenholtz P."/>
            <person name="Woyke T."/>
            <person name="Wu D."/>
            <person name="Pukall R."/>
            <person name="Steenblock K."/>
            <person name="Schneider S."/>
            <person name="Klenk H.-P."/>
            <person name="Eisen J.A."/>
        </authorList>
    </citation>
    <scope>NUCLEOTIDE SEQUENCE [LARGE SCALE GENOMIC DNA]</scope>
    <source>
        <strain evidence="12">DSM 14684 / CIP 108061 / JCM 11494 / NBRC 100937 / ID131577</strain>
    </source>
</reference>
<dbReference type="SUPFAM" id="SSF161098">
    <property type="entry name" value="MetI-like"/>
    <property type="match status" value="2"/>
</dbReference>
<evidence type="ECO:0000256" key="5">
    <source>
        <dbReference type="ARBA" id="ARBA00022692"/>
    </source>
</evidence>
<feature type="transmembrane region" description="Helical" evidence="8">
    <location>
        <begin position="456"/>
        <end position="477"/>
    </location>
</feature>
<keyword evidence="12" id="KW-1185">Reference proteome</keyword>
<keyword evidence="4" id="KW-1003">Cell membrane</keyword>
<dbReference type="OrthoDB" id="9808619at2"/>
<evidence type="ECO:0000256" key="6">
    <source>
        <dbReference type="ARBA" id="ARBA00022989"/>
    </source>
</evidence>
<keyword evidence="7 8" id="KW-0472">Membrane</keyword>
<name>D3FC60_CONWI</name>
<dbReference type="AlphaFoldDB" id="D3FC60"/>
<dbReference type="Pfam" id="PF00528">
    <property type="entry name" value="BPD_transp_1"/>
    <property type="match status" value="2"/>
</dbReference>
<dbReference type="HOGENOM" id="CLU_021838_3_0_11"/>
<feature type="transmembrane region" description="Helical" evidence="8">
    <location>
        <begin position="36"/>
        <end position="59"/>
    </location>
</feature>
<feature type="transmembrane region" description="Helical" evidence="8">
    <location>
        <begin position="172"/>
        <end position="192"/>
    </location>
</feature>
<dbReference type="PROSITE" id="PS50928">
    <property type="entry name" value="ABC_TM1"/>
    <property type="match status" value="2"/>
</dbReference>
<keyword evidence="3 8" id="KW-0813">Transport</keyword>
<dbReference type="Gene3D" id="1.10.3720.10">
    <property type="entry name" value="MetI-like"/>
    <property type="match status" value="2"/>
</dbReference>
<evidence type="ECO:0000313" key="11">
    <source>
        <dbReference type="EMBL" id="ADB53355.1"/>
    </source>
</evidence>
<keyword evidence="5 8" id="KW-0812">Transmembrane</keyword>
<comment type="similarity">
    <text evidence="2">Belongs to the binding-protein-dependent transport system permease family. CysTW subfamily.</text>
</comment>
<feature type="domain" description="ABC transmembrane type-1" evidence="10">
    <location>
        <begin position="86"/>
        <end position="292"/>
    </location>
</feature>
<evidence type="ECO:0000256" key="7">
    <source>
        <dbReference type="ARBA" id="ARBA00023136"/>
    </source>
</evidence>
<evidence type="ECO:0000256" key="2">
    <source>
        <dbReference type="ARBA" id="ARBA00007069"/>
    </source>
</evidence>
<dbReference type="Proteomes" id="UP000008229">
    <property type="component" value="Chromosome"/>
</dbReference>
<dbReference type="InterPro" id="IPR000515">
    <property type="entry name" value="MetI-like"/>
</dbReference>
<evidence type="ECO:0000313" key="12">
    <source>
        <dbReference type="Proteomes" id="UP000008229"/>
    </source>
</evidence>
<feature type="transmembrane region" description="Helical" evidence="8">
    <location>
        <begin position="330"/>
        <end position="355"/>
    </location>
</feature>
<dbReference type="eggNOG" id="COG1177">
    <property type="taxonomic scope" value="Bacteria"/>
</dbReference>
<organism evidence="11 12">
    <name type="scientific">Conexibacter woesei (strain DSM 14684 / CCUG 47730 / CIP 108061 / JCM 11494 / NBRC 100937 / ID131577)</name>
    <dbReference type="NCBI Taxonomy" id="469383"/>
    <lineage>
        <taxon>Bacteria</taxon>
        <taxon>Bacillati</taxon>
        <taxon>Actinomycetota</taxon>
        <taxon>Thermoleophilia</taxon>
        <taxon>Solirubrobacterales</taxon>
        <taxon>Conexibacteraceae</taxon>
        <taxon>Conexibacter</taxon>
    </lineage>
</organism>
<feature type="transmembrane region" description="Helical" evidence="8">
    <location>
        <begin position="92"/>
        <end position="111"/>
    </location>
</feature>
<accession>D3FC60</accession>
<dbReference type="RefSeq" id="WP_012936406.1">
    <property type="nucleotide sequence ID" value="NC_013739.1"/>
</dbReference>
<feature type="transmembrane region" description="Helical" evidence="8">
    <location>
        <begin position="421"/>
        <end position="444"/>
    </location>
</feature>
<evidence type="ECO:0000259" key="10">
    <source>
        <dbReference type="PROSITE" id="PS50928"/>
    </source>
</evidence>
<dbReference type="EMBL" id="CP001854">
    <property type="protein sequence ID" value="ADB53355.1"/>
    <property type="molecule type" value="Genomic_DNA"/>
</dbReference>
<proteinExistence type="inferred from homology"/>
<feature type="transmembrane region" description="Helical" evidence="8">
    <location>
        <begin position="390"/>
        <end position="409"/>
    </location>
</feature>
<dbReference type="InterPro" id="IPR035906">
    <property type="entry name" value="MetI-like_sf"/>
</dbReference>
<evidence type="ECO:0000256" key="1">
    <source>
        <dbReference type="ARBA" id="ARBA00004651"/>
    </source>
</evidence>
<dbReference type="PANTHER" id="PTHR42929:SF5">
    <property type="entry name" value="ABC TRANSPORTER PERMEASE PROTEIN"/>
    <property type="match status" value="1"/>
</dbReference>
<keyword evidence="6 8" id="KW-1133">Transmembrane helix</keyword>
<evidence type="ECO:0000256" key="3">
    <source>
        <dbReference type="ARBA" id="ARBA00022448"/>
    </source>
</evidence>
<dbReference type="GO" id="GO:0005886">
    <property type="term" value="C:plasma membrane"/>
    <property type="evidence" value="ECO:0007669"/>
    <property type="project" value="UniProtKB-SubCell"/>
</dbReference>